<protein>
    <submittedName>
        <fullName evidence="7">Clavaminate synthase-like protein</fullName>
    </submittedName>
</protein>
<keyword evidence="4 5" id="KW-0408">Iron</keyword>
<dbReference type="GO" id="GO:0046872">
    <property type="term" value="F:metal ion binding"/>
    <property type="evidence" value="ECO:0007669"/>
    <property type="project" value="UniProtKB-KW"/>
</dbReference>
<keyword evidence="3 5" id="KW-0560">Oxidoreductase</keyword>
<name>A0AA38RCI2_9PEZI</name>
<dbReference type="PRINTS" id="PR00682">
    <property type="entry name" value="IPNSYNTHASE"/>
</dbReference>
<dbReference type="GO" id="GO:0044283">
    <property type="term" value="P:small molecule biosynthetic process"/>
    <property type="evidence" value="ECO:0007669"/>
    <property type="project" value="UniProtKB-ARBA"/>
</dbReference>
<evidence type="ECO:0000313" key="8">
    <source>
        <dbReference type="Proteomes" id="UP001174691"/>
    </source>
</evidence>
<sequence length="382" mass="42428">MAAETVTATVHEPQIQTTHLRLASGNGPVTRTVLCTPLRDASPSEIPIIDISPIFSSSLSDRAGVAAQIRSAATNNGFFYIANHGIAPDVIEAAYQGCLDFFRQPDDVKESAHNRQSSYFNGWKPSRTTRVNPFESVDNRQSFSWTYDPEYDPSVADTSSIPQEISRFFRTETNGFPWKATDNIPHFQAAVLTYWRACLALARKLVRAFALSLDLPEDFFDDKFAYPDASLALNYYPSLPPSSTSTEAAAGEVSIGSHTDFQLFTILWQDASGGLQVLSRQGQWMNARPVPGTFVVNIGDYLQRITNDRYVSTVHRAQNRSGKERISMPFFFGFGMHESCGVLDTCVGEGGGKKYEEISCRDWVIKRLTASHKTNFETDEAA</sequence>
<organism evidence="7 8">
    <name type="scientific">Coniochaeta hoffmannii</name>
    <dbReference type="NCBI Taxonomy" id="91930"/>
    <lineage>
        <taxon>Eukaryota</taxon>
        <taxon>Fungi</taxon>
        <taxon>Dikarya</taxon>
        <taxon>Ascomycota</taxon>
        <taxon>Pezizomycotina</taxon>
        <taxon>Sordariomycetes</taxon>
        <taxon>Sordariomycetidae</taxon>
        <taxon>Coniochaetales</taxon>
        <taxon>Coniochaetaceae</taxon>
        <taxon>Coniochaeta</taxon>
    </lineage>
</organism>
<accession>A0AA38RCI2</accession>
<evidence type="ECO:0000256" key="2">
    <source>
        <dbReference type="ARBA" id="ARBA00022723"/>
    </source>
</evidence>
<dbReference type="InterPro" id="IPR027443">
    <property type="entry name" value="IPNS-like_sf"/>
</dbReference>
<dbReference type="Gene3D" id="2.60.120.330">
    <property type="entry name" value="B-lactam Antibiotic, Isopenicillin N Synthase, Chain"/>
    <property type="match status" value="1"/>
</dbReference>
<dbReference type="EMBL" id="JANBVN010000168">
    <property type="protein sequence ID" value="KAJ9136967.1"/>
    <property type="molecule type" value="Genomic_DNA"/>
</dbReference>
<dbReference type="InterPro" id="IPR005123">
    <property type="entry name" value="Oxoglu/Fe-dep_dioxygenase_dom"/>
</dbReference>
<keyword evidence="8" id="KW-1185">Reference proteome</keyword>
<evidence type="ECO:0000256" key="4">
    <source>
        <dbReference type="ARBA" id="ARBA00023004"/>
    </source>
</evidence>
<dbReference type="SUPFAM" id="SSF51197">
    <property type="entry name" value="Clavaminate synthase-like"/>
    <property type="match status" value="1"/>
</dbReference>
<evidence type="ECO:0000313" key="7">
    <source>
        <dbReference type="EMBL" id="KAJ9136967.1"/>
    </source>
</evidence>
<dbReference type="Pfam" id="PF03171">
    <property type="entry name" value="2OG-FeII_Oxy"/>
    <property type="match status" value="1"/>
</dbReference>
<comment type="caution">
    <text evidence="7">The sequence shown here is derived from an EMBL/GenBank/DDBJ whole genome shotgun (WGS) entry which is preliminary data.</text>
</comment>
<dbReference type="Proteomes" id="UP001174691">
    <property type="component" value="Unassembled WGS sequence"/>
</dbReference>
<keyword evidence="2 5" id="KW-0479">Metal-binding</keyword>
<dbReference type="GO" id="GO:0016491">
    <property type="term" value="F:oxidoreductase activity"/>
    <property type="evidence" value="ECO:0007669"/>
    <property type="project" value="UniProtKB-KW"/>
</dbReference>
<dbReference type="PANTHER" id="PTHR10209:SF881">
    <property type="entry name" value="FI07970P-RELATED"/>
    <property type="match status" value="1"/>
</dbReference>
<evidence type="ECO:0000256" key="1">
    <source>
        <dbReference type="ARBA" id="ARBA00008056"/>
    </source>
</evidence>
<dbReference type="AlphaFoldDB" id="A0AA38RCI2"/>
<dbReference type="InterPro" id="IPR026992">
    <property type="entry name" value="DIOX_N"/>
</dbReference>
<reference evidence="7" key="1">
    <citation type="submission" date="2022-07" db="EMBL/GenBank/DDBJ databases">
        <title>Fungi with potential for degradation of polypropylene.</title>
        <authorList>
            <person name="Gostincar C."/>
        </authorList>
    </citation>
    <scope>NUCLEOTIDE SEQUENCE</scope>
    <source>
        <strain evidence="7">EXF-13287</strain>
    </source>
</reference>
<dbReference type="InterPro" id="IPR044861">
    <property type="entry name" value="IPNS-like_FE2OG_OXY"/>
</dbReference>
<comment type="similarity">
    <text evidence="1 5">Belongs to the iron/ascorbate-dependent oxidoreductase family.</text>
</comment>
<feature type="domain" description="Fe2OG dioxygenase" evidence="6">
    <location>
        <begin position="226"/>
        <end position="334"/>
    </location>
</feature>
<dbReference type="PROSITE" id="PS51471">
    <property type="entry name" value="FE2OG_OXY"/>
    <property type="match status" value="1"/>
</dbReference>
<gene>
    <name evidence="7" type="ORF">NKR19_g8397</name>
</gene>
<proteinExistence type="inferred from homology"/>
<evidence type="ECO:0000256" key="3">
    <source>
        <dbReference type="ARBA" id="ARBA00023002"/>
    </source>
</evidence>
<dbReference type="Pfam" id="PF14226">
    <property type="entry name" value="DIOX_N"/>
    <property type="match status" value="1"/>
</dbReference>
<evidence type="ECO:0000259" key="6">
    <source>
        <dbReference type="PROSITE" id="PS51471"/>
    </source>
</evidence>
<evidence type="ECO:0000256" key="5">
    <source>
        <dbReference type="RuleBase" id="RU003682"/>
    </source>
</evidence>
<dbReference type="PANTHER" id="PTHR10209">
    <property type="entry name" value="OXIDOREDUCTASE, 2OG-FE II OXYGENASE FAMILY PROTEIN"/>
    <property type="match status" value="1"/>
</dbReference>